<keyword evidence="4" id="KW-0274">FAD</keyword>
<dbReference type="GO" id="GO:0050661">
    <property type="term" value="F:NADP binding"/>
    <property type="evidence" value="ECO:0007669"/>
    <property type="project" value="InterPro"/>
</dbReference>
<dbReference type="Pfam" id="PF00743">
    <property type="entry name" value="FMO-like"/>
    <property type="match status" value="1"/>
</dbReference>
<gene>
    <name evidence="8" type="ORF">B0A54_07166</name>
</gene>
<evidence type="ECO:0000313" key="8">
    <source>
        <dbReference type="EMBL" id="TKA42950.1"/>
    </source>
</evidence>
<evidence type="ECO:0000256" key="5">
    <source>
        <dbReference type="ARBA" id="ARBA00022857"/>
    </source>
</evidence>
<evidence type="ECO:0000256" key="3">
    <source>
        <dbReference type="ARBA" id="ARBA00022630"/>
    </source>
</evidence>
<evidence type="ECO:0008006" key="10">
    <source>
        <dbReference type="Google" id="ProtNLM"/>
    </source>
</evidence>
<dbReference type="GO" id="GO:0050660">
    <property type="term" value="F:flavin adenine dinucleotide binding"/>
    <property type="evidence" value="ECO:0007669"/>
    <property type="project" value="InterPro"/>
</dbReference>
<protein>
    <recommendedName>
        <fullName evidence="10">FAD/NAD(P)-binding domain-containing protein</fullName>
    </recommendedName>
</protein>
<keyword evidence="5" id="KW-0521">NADP</keyword>
<dbReference type="InterPro" id="IPR020946">
    <property type="entry name" value="Flavin_mOase-like"/>
</dbReference>
<accession>A0A4U0V2S3</accession>
<dbReference type="Gene3D" id="3.50.50.60">
    <property type="entry name" value="FAD/NAD(P)-binding domain"/>
    <property type="match status" value="2"/>
</dbReference>
<evidence type="ECO:0000256" key="7">
    <source>
        <dbReference type="ARBA" id="ARBA00023033"/>
    </source>
</evidence>
<dbReference type="PANTHER" id="PTHR43098:SF3">
    <property type="entry name" value="L-ORNITHINE N(5)-MONOOXYGENASE-RELATED"/>
    <property type="match status" value="1"/>
</dbReference>
<dbReference type="PRINTS" id="PR00411">
    <property type="entry name" value="PNDRDTASEI"/>
</dbReference>
<dbReference type="AlphaFoldDB" id="A0A4U0V2S3"/>
<dbReference type="SUPFAM" id="SSF51905">
    <property type="entry name" value="FAD/NAD(P)-binding domain"/>
    <property type="match status" value="2"/>
</dbReference>
<name>A0A4U0V2S3_9PEZI</name>
<evidence type="ECO:0000256" key="6">
    <source>
        <dbReference type="ARBA" id="ARBA00023002"/>
    </source>
</evidence>
<evidence type="ECO:0000256" key="2">
    <source>
        <dbReference type="ARBA" id="ARBA00010139"/>
    </source>
</evidence>
<reference evidence="8 9" key="1">
    <citation type="submission" date="2017-03" db="EMBL/GenBank/DDBJ databases">
        <title>Genomes of endolithic fungi from Antarctica.</title>
        <authorList>
            <person name="Coleine C."/>
            <person name="Masonjones S."/>
            <person name="Stajich J.E."/>
        </authorList>
    </citation>
    <scope>NUCLEOTIDE SEQUENCE [LARGE SCALE GENOMIC DNA]</scope>
    <source>
        <strain evidence="8 9">CCFEE 5311</strain>
    </source>
</reference>
<comment type="similarity">
    <text evidence="2">Belongs to the FAD-binding monooxygenase family.</text>
</comment>
<dbReference type="EMBL" id="NAJP01000021">
    <property type="protein sequence ID" value="TKA42950.1"/>
    <property type="molecule type" value="Genomic_DNA"/>
</dbReference>
<keyword evidence="6" id="KW-0560">Oxidoreductase</keyword>
<dbReference type="GO" id="GO:0004499">
    <property type="term" value="F:N,N-dimethylaniline monooxygenase activity"/>
    <property type="evidence" value="ECO:0007669"/>
    <property type="project" value="InterPro"/>
</dbReference>
<comment type="caution">
    <text evidence="8">The sequence shown here is derived from an EMBL/GenBank/DDBJ whole genome shotgun (WGS) entry which is preliminary data.</text>
</comment>
<evidence type="ECO:0000313" key="9">
    <source>
        <dbReference type="Proteomes" id="UP000310066"/>
    </source>
</evidence>
<proteinExistence type="inferred from homology"/>
<organism evidence="8 9">
    <name type="scientific">Friedmanniomyces endolithicus</name>
    <dbReference type="NCBI Taxonomy" id="329885"/>
    <lineage>
        <taxon>Eukaryota</taxon>
        <taxon>Fungi</taxon>
        <taxon>Dikarya</taxon>
        <taxon>Ascomycota</taxon>
        <taxon>Pezizomycotina</taxon>
        <taxon>Dothideomycetes</taxon>
        <taxon>Dothideomycetidae</taxon>
        <taxon>Mycosphaerellales</taxon>
        <taxon>Teratosphaeriaceae</taxon>
        <taxon>Friedmanniomyces</taxon>
    </lineage>
</organism>
<dbReference type="InterPro" id="IPR036188">
    <property type="entry name" value="FAD/NAD-bd_sf"/>
</dbReference>
<comment type="cofactor">
    <cofactor evidence="1">
        <name>FAD</name>
        <dbReference type="ChEBI" id="CHEBI:57692"/>
    </cofactor>
</comment>
<dbReference type="InterPro" id="IPR050775">
    <property type="entry name" value="FAD-binding_Monooxygenases"/>
</dbReference>
<evidence type="ECO:0000256" key="4">
    <source>
        <dbReference type="ARBA" id="ARBA00022827"/>
    </source>
</evidence>
<sequence length="601" mass="67879">MGRHEDGKSSQHVSALTLMDQAAILVLSIFIMTGNDTVSYLNDEVAVTAETAPSGAEVHESTKPAAQEETKGIIESDVLVIGAGFSGITAIDRFRKLGMKVKCLESGSDFGGVWYWYAHLDSECPFYQLNIPEVYKDWHFTQRFSDHRELRQYMAHIDKVLNLRKDTYFNARVNDARWDEATSTWTVKTLQDHEAKAKYLILCTGLLHRTYTPDFQGIKDYKGEIHHSGEWDESFSAKGKKIAIIGAGATAVQITQELGKQADELTVFLRRPSYCLPMRQRSWTKEEQHQWKAFYPVLFKEGRDSAVGFPTARNPNGLFDVSESAREALFDELWERGGFNFQLANFKDTALDKDVNKVVYDYWRRRVCERLTDPAKNAIMAPESAPFYFGTKRSPLEQDYYEVLNQPNVHLHDLSKVPLKSFAEKGLVMADDRLLEFDAIVLATGFDSYTGSLTQMGIKSKDGVDLRDLWKDGLNTYLGITISGFPNAFMAYTPQAPTALSNGPTIIEAQVETIVAMVAKLESEGARKIEAKRQAEQEWKAMLDAMSQMTLIRLTDSWWNGANIPGKKSENMVYVAGINTYEKQIREKMNGWQGFDVVTAA</sequence>
<dbReference type="PANTHER" id="PTHR43098">
    <property type="entry name" value="L-ORNITHINE N(5)-MONOOXYGENASE-RELATED"/>
    <property type="match status" value="1"/>
</dbReference>
<dbReference type="OrthoDB" id="66881at2759"/>
<dbReference type="Proteomes" id="UP000310066">
    <property type="component" value="Unassembled WGS sequence"/>
</dbReference>
<keyword evidence="3" id="KW-0285">Flavoprotein</keyword>
<keyword evidence="7" id="KW-0503">Monooxygenase</keyword>
<evidence type="ECO:0000256" key="1">
    <source>
        <dbReference type="ARBA" id="ARBA00001974"/>
    </source>
</evidence>